<dbReference type="AlphaFoldDB" id="A0A5B6VMR9"/>
<keyword evidence="1" id="KW-0695">RNA-directed DNA polymerase</keyword>
<comment type="caution">
    <text evidence="1">The sequence shown here is derived from an EMBL/GenBank/DDBJ whole genome shotgun (WGS) entry which is preliminary data.</text>
</comment>
<keyword evidence="1" id="KW-0548">Nucleotidyltransferase</keyword>
<sequence>MDLRKAPGIDGLPGKHWQTVGEDVLKFCHEALRDTNNIHNINETLLILIPKIDNPCEMSNFRPISLCRVIYKIISKVLANRLKETLPICISQN</sequence>
<dbReference type="Proteomes" id="UP000325315">
    <property type="component" value="Unassembled WGS sequence"/>
</dbReference>
<gene>
    <name evidence="1" type="ORF">EPI10_016070</name>
</gene>
<evidence type="ECO:0000313" key="2">
    <source>
        <dbReference type="Proteomes" id="UP000325315"/>
    </source>
</evidence>
<dbReference type="PANTHER" id="PTHR19446">
    <property type="entry name" value="REVERSE TRANSCRIPTASES"/>
    <property type="match status" value="1"/>
</dbReference>
<protein>
    <submittedName>
        <fullName evidence="1">Reverse transcriptase</fullName>
    </submittedName>
</protein>
<accession>A0A5B6VMR9</accession>
<dbReference type="GO" id="GO:0003964">
    <property type="term" value="F:RNA-directed DNA polymerase activity"/>
    <property type="evidence" value="ECO:0007669"/>
    <property type="project" value="UniProtKB-KW"/>
</dbReference>
<keyword evidence="2" id="KW-1185">Reference proteome</keyword>
<evidence type="ECO:0000313" key="1">
    <source>
        <dbReference type="EMBL" id="KAA3470356.1"/>
    </source>
</evidence>
<organism evidence="1 2">
    <name type="scientific">Gossypium australe</name>
    <dbReference type="NCBI Taxonomy" id="47621"/>
    <lineage>
        <taxon>Eukaryota</taxon>
        <taxon>Viridiplantae</taxon>
        <taxon>Streptophyta</taxon>
        <taxon>Embryophyta</taxon>
        <taxon>Tracheophyta</taxon>
        <taxon>Spermatophyta</taxon>
        <taxon>Magnoliopsida</taxon>
        <taxon>eudicotyledons</taxon>
        <taxon>Gunneridae</taxon>
        <taxon>Pentapetalae</taxon>
        <taxon>rosids</taxon>
        <taxon>malvids</taxon>
        <taxon>Malvales</taxon>
        <taxon>Malvaceae</taxon>
        <taxon>Malvoideae</taxon>
        <taxon>Gossypium</taxon>
    </lineage>
</organism>
<proteinExistence type="predicted"/>
<keyword evidence="1" id="KW-0808">Transferase</keyword>
<name>A0A5B6VMR9_9ROSI</name>
<dbReference type="OrthoDB" id="1002389at2759"/>
<reference evidence="2" key="1">
    <citation type="journal article" date="2019" name="Plant Biotechnol. J.">
        <title>Genome sequencing of the Australian wild diploid species Gossypium australe highlights disease resistance and delayed gland morphogenesis.</title>
        <authorList>
            <person name="Cai Y."/>
            <person name="Cai X."/>
            <person name="Wang Q."/>
            <person name="Wang P."/>
            <person name="Zhang Y."/>
            <person name="Cai C."/>
            <person name="Xu Y."/>
            <person name="Wang K."/>
            <person name="Zhou Z."/>
            <person name="Wang C."/>
            <person name="Geng S."/>
            <person name="Li B."/>
            <person name="Dong Q."/>
            <person name="Hou Y."/>
            <person name="Wang H."/>
            <person name="Ai P."/>
            <person name="Liu Z."/>
            <person name="Yi F."/>
            <person name="Sun M."/>
            <person name="An G."/>
            <person name="Cheng J."/>
            <person name="Zhang Y."/>
            <person name="Shi Q."/>
            <person name="Xie Y."/>
            <person name="Shi X."/>
            <person name="Chang Y."/>
            <person name="Huang F."/>
            <person name="Chen Y."/>
            <person name="Hong S."/>
            <person name="Mi L."/>
            <person name="Sun Q."/>
            <person name="Zhang L."/>
            <person name="Zhou B."/>
            <person name="Peng R."/>
            <person name="Zhang X."/>
            <person name="Liu F."/>
        </authorList>
    </citation>
    <scope>NUCLEOTIDE SEQUENCE [LARGE SCALE GENOMIC DNA]</scope>
    <source>
        <strain evidence="2">cv. PA1801</strain>
    </source>
</reference>
<dbReference type="EMBL" id="SMMG02000006">
    <property type="protein sequence ID" value="KAA3470356.1"/>
    <property type="molecule type" value="Genomic_DNA"/>
</dbReference>